<dbReference type="Pfam" id="PF12729">
    <property type="entry name" value="4HB_MCP_1"/>
    <property type="match status" value="1"/>
</dbReference>
<protein>
    <recommendedName>
        <fullName evidence="1">Chemotaxis methyl-accepting receptor HlyB-like 4HB MCP domain-containing protein</fullName>
    </recommendedName>
</protein>
<accession>A0A699XC21</accession>
<proteinExistence type="predicted"/>
<dbReference type="AlphaFoldDB" id="A0A699XC21"/>
<feature type="non-terminal residue" evidence="2">
    <location>
        <position position="1"/>
    </location>
</feature>
<evidence type="ECO:0000313" key="2">
    <source>
        <dbReference type="EMBL" id="GFD55406.1"/>
    </source>
</evidence>
<name>A0A699XC21_TANCI</name>
<dbReference type="EMBL" id="BKCJ011817559">
    <property type="protein sequence ID" value="GFD55406.1"/>
    <property type="molecule type" value="Genomic_DNA"/>
</dbReference>
<feature type="domain" description="Chemotaxis methyl-accepting receptor HlyB-like 4HB MCP" evidence="1">
    <location>
        <begin position="2"/>
        <end position="93"/>
    </location>
</feature>
<gene>
    <name evidence="2" type="ORF">Tci_927375</name>
</gene>
<comment type="caution">
    <text evidence="2">The sequence shown here is derived from an EMBL/GenBank/DDBJ whole genome shotgun (WGS) entry which is preliminary data.</text>
</comment>
<sequence>LPSVGYLGNMLENTLRLRITSFRTLVNREPAALRETEGRIAELIGKLQDAKKNYAALPAEGEELAVYRQFEATLATFLDVQAQVLDLSRQEKTE</sequence>
<dbReference type="InterPro" id="IPR024478">
    <property type="entry name" value="HlyB_4HB_MCP"/>
</dbReference>
<evidence type="ECO:0000259" key="1">
    <source>
        <dbReference type="Pfam" id="PF12729"/>
    </source>
</evidence>
<reference evidence="2" key="1">
    <citation type="journal article" date="2019" name="Sci. Rep.">
        <title>Draft genome of Tanacetum cinerariifolium, the natural source of mosquito coil.</title>
        <authorList>
            <person name="Yamashiro T."/>
            <person name="Shiraishi A."/>
            <person name="Satake H."/>
            <person name="Nakayama K."/>
        </authorList>
    </citation>
    <scope>NUCLEOTIDE SEQUENCE</scope>
</reference>
<organism evidence="2">
    <name type="scientific">Tanacetum cinerariifolium</name>
    <name type="common">Dalmatian daisy</name>
    <name type="synonym">Chrysanthemum cinerariifolium</name>
    <dbReference type="NCBI Taxonomy" id="118510"/>
    <lineage>
        <taxon>Eukaryota</taxon>
        <taxon>Viridiplantae</taxon>
        <taxon>Streptophyta</taxon>
        <taxon>Embryophyta</taxon>
        <taxon>Tracheophyta</taxon>
        <taxon>Spermatophyta</taxon>
        <taxon>Magnoliopsida</taxon>
        <taxon>eudicotyledons</taxon>
        <taxon>Gunneridae</taxon>
        <taxon>Pentapetalae</taxon>
        <taxon>asterids</taxon>
        <taxon>campanulids</taxon>
        <taxon>Asterales</taxon>
        <taxon>Asteraceae</taxon>
        <taxon>Asteroideae</taxon>
        <taxon>Anthemideae</taxon>
        <taxon>Anthemidinae</taxon>
        <taxon>Tanacetum</taxon>
    </lineage>
</organism>
<feature type="non-terminal residue" evidence="2">
    <location>
        <position position="94"/>
    </location>
</feature>